<dbReference type="AlphaFoldDB" id="A0A1E3UP13"/>
<protein>
    <submittedName>
        <fullName evidence="2">Transcriptional regulator</fullName>
    </submittedName>
</protein>
<dbReference type="EMBL" id="MEHA01000004">
    <property type="protein sequence ID" value="ODR53712.1"/>
    <property type="molecule type" value="Genomic_DNA"/>
</dbReference>
<dbReference type="InterPro" id="IPR025159">
    <property type="entry name" value="AbiEi_N"/>
</dbReference>
<proteinExistence type="predicted"/>
<dbReference type="RefSeq" id="WP_034592947.1">
    <property type="nucleotide sequence ID" value="NZ_CABMHK010000130.1"/>
</dbReference>
<accession>A0A1E3UP13</accession>
<feature type="domain" description="AbiEi antitoxin N-terminal" evidence="1">
    <location>
        <begin position="6"/>
        <end position="50"/>
    </location>
</feature>
<dbReference type="Pfam" id="PF13338">
    <property type="entry name" value="AbiEi_4"/>
    <property type="match status" value="1"/>
</dbReference>
<gene>
    <name evidence="2" type="ORF">BEI59_07655</name>
</gene>
<evidence type="ECO:0000313" key="2">
    <source>
        <dbReference type="EMBL" id="ODR53712.1"/>
    </source>
</evidence>
<reference evidence="2 3" key="1">
    <citation type="submission" date="2016-08" db="EMBL/GenBank/DDBJ databases">
        <authorList>
            <person name="Seilhamer J.J."/>
        </authorList>
    </citation>
    <scope>NUCLEOTIDE SEQUENCE [LARGE SCALE GENOMIC DNA]</scope>
    <source>
        <strain evidence="2 3">NML150140-1</strain>
    </source>
</reference>
<name>A0A1E3UP13_9FIRM</name>
<dbReference type="Proteomes" id="UP000094271">
    <property type="component" value="Unassembled WGS sequence"/>
</dbReference>
<evidence type="ECO:0000313" key="3">
    <source>
        <dbReference type="Proteomes" id="UP000094271"/>
    </source>
</evidence>
<evidence type="ECO:0000259" key="1">
    <source>
        <dbReference type="Pfam" id="PF13338"/>
    </source>
</evidence>
<organism evidence="2 3">
    <name type="scientific">Eisenbergiella tayi</name>
    <dbReference type="NCBI Taxonomy" id="1432052"/>
    <lineage>
        <taxon>Bacteria</taxon>
        <taxon>Bacillati</taxon>
        <taxon>Bacillota</taxon>
        <taxon>Clostridia</taxon>
        <taxon>Lachnospirales</taxon>
        <taxon>Lachnospiraceae</taxon>
        <taxon>Eisenbergiella</taxon>
    </lineage>
</organism>
<comment type="caution">
    <text evidence="2">The sequence shown here is derived from an EMBL/GenBank/DDBJ whole genome shotgun (WGS) entry which is preliminary data.</text>
</comment>
<sequence>MEMIIKMAKENNGIVTTAMVVAAGFSRGNLKYLVDRGKLERPSRGIYILPEVWEDEFLNLQSRFRRGIFSHETALFLWDLTDRTPNYYYMTFPSSYNLAKPKENHVKCVQSAKTLYGLGITILRTPGGNEVKVYCMERTLCDILRPNSRVDIQIVTDAFKRYTARQDKNIPLLSEYAKKLKVEKRLRAYLEVLL</sequence>